<evidence type="ECO:0000256" key="1">
    <source>
        <dbReference type="SAM" id="MobiDB-lite"/>
    </source>
</evidence>
<gene>
    <name evidence="2" type="ORF">Fot_22455</name>
</gene>
<keyword evidence="3" id="KW-1185">Reference proteome</keyword>
<accession>A0ABD1UXS2</accession>
<dbReference type="Proteomes" id="UP001604277">
    <property type="component" value="Unassembled WGS sequence"/>
</dbReference>
<dbReference type="AlphaFoldDB" id="A0ABD1UXS2"/>
<feature type="region of interest" description="Disordered" evidence="1">
    <location>
        <begin position="95"/>
        <end position="114"/>
    </location>
</feature>
<sequence>MHAGAKLNMRLQSNKIYMAWCSLKSIGQLGGRYFWKSSYHTSTNHQHLVCPNKIERETTKSCSSLGDVISMEEGSLGARSIKGARTLVNLDISRDLPPPITEGPGMGGPGHSLV</sequence>
<comment type="caution">
    <text evidence="2">The sequence shown here is derived from an EMBL/GenBank/DDBJ whole genome shotgun (WGS) entry which is preliminary data.</text>
</comment>
<feature type="compositionally biased region" description="Gly residues" evidence="1">
    <location>
        <begin position="104"/>
        <end position="114"/>
    </location>
</feature>
<evidence type="ECO:0000313" key="2">
    <source>
        <dbReference type="EMBL" id="KAL2529854.1"/>
    </source>
</evidence>
<proteinExistence type="predicted"/>
<evidence type="ECO:0000313" key="3">
    <source>
        <dbReference type="Proteomes" id="UP001604277"/>
    </source>
</evidence>
<dbReference type="EMBL" id="JBFOLJ010000006">
    <property type="protein sequence ID" value="KAL2529854.1"/>
    <property type="molecule type" value="Genomic_DNA"/>
</dbReference>
<name>A0ABD1UXS2_9LAMI</name>
<reference evidence="3" key="1">
    <citation type="submission" date="2024-07" db="EMBL/GenBank/DDBJ databases">
        <title>Two chromosome-level genome assemblies of Korean endemic species Abeliophyllum distichum and Forsythia ovata (Oleaceae).</title>
        <authorList>
            <person name="Jang H."/>
        </authorList>
    </citation>
    <scope>NUCLEOTIDE SEQUENCE [LARGE SCALE GENOMIC DNA]</scope>
</reference>
<protein>
    <submittedName>
        <fullName evidence="2">Uncharacterized protein</fullName>
    </submittedName>
</protein>
<organism evidence="2 3">
    <name type="scientific">Forsythia ovata</name>
    <dbReference type="NCBI Taxonomy" id="205694"/>
    <lineage>
        <taxon>Eukaryota</taxon>
        <taxon>Viridiplantae</taxon>
        <taxon>Streptophyta</taxon>
        <taxon>Embryophyta</taxon>
        <taxon>Tracheophyta</taxon>
        <taxon>Spermatophyta</taxon>
        <taxon>Magnoliopsida</taxon>
        <taxon>eudicotyledons</taxon>
        <taxon>Gunneridae</taxon>
        <taxon>Pentapetalae</taxon>
        <taxon>asterids</taxon>
        <taxon>lamiids</taxon>
        <taxon>Lamiales</taxon>
        <taxon>Oleaceae</taxon>
        <taxon>Forsythieae</taxon>
        <taxon>Forsythia</taxon>
    </lineage>
</organism>